<evidence type="ECO:0008006" key="5">
    <source>
        <dbReference type="Google" id="ProtNLM"/>
    </source>
</evidence>
<feature type="region of interest" description="Disordered" evidence="1">
    <location>
        <begin position="1"/>
        <end position="20"/>
    </location>
</feature>
<feature type="transmembrane region" description="Helical" evidence="2">
    <location>
        <begin position="59"/>
        <end position="79"/>
    </location>
</feature>
<name>A0A4V5PQH9_9BACT</name>
<dbReference type="Proteomes" id="UP000309215">
    <property type="component" value="Unassembled WGS sequence"/>
</dbReference>
<dbReference type="EMBL" id="SSMQ01000001">
    <property type="protein sequence ID" value="TKD13193.1"/>
    <property type="molecule type" value="Genomic_DNA"/>
</dbReference>
<keyword evidence="2" id="KW-0472">Membrane</keyword>
<evidence type="ECO:0000313" key="3">
    <source>
        <dbReference type="EMBL" id="TKD13193.1"/>
    </source>
</evidence>
<evidence type="ECO:0000256" key="1">
    <source>
        <dbReference type="SAM" id="MobiDB-lite"/>
    </source>
</evidence>
<gene>
    <name evidence="3" type="ORF">E8A74_01155</name>
</gene>
<evidence type="ECO:0000313" key="4">
    <source>
        <dbReference type="Proteomes" id="UP000309215"/>
    </source>
</evidence>
<accession>A0A4V5PQH9</accession>
<proteinExistence type="predicted"/>
<organism evidence="3 4">
    <name type="scientific">Polyangium fumosum</name>
    <dbReference type="NCBI Taxonomy" id="889272"/>
    <lineage>
        <taxon>Bacteria</taxon>
        <taxon>Pseudomonadati</taxon>
        <taxon>Myxococcota</taxon>
        <taxon>Polyangia</taxon>
        <taxon>Polyangiales</taxon>
        <taxon>Polyangiaceae</taxon>
        <taxon>Polyangium</taxon>
    </lineage>
</organism>
<protein>
    <recommendedName>
        <fullName evidence="5">DUF3618 domain-containing protein</fullName>
    </recommendedName>
</protein>
<dbReference type="RefSeq" id="WP_136927009.1">
    <property type="nucleotide sequence ID" value="NZ_SSMQ01000001.1"/>
</dbReference>
<sequence>MNRLSDQDLRATGTTMMPVDQQRRALEHRLELAKERLVADLSRVSSMLKSSAGSMRKNIVRAAVTIGGLLLLGIVTAVVRRRRRLVWRSL</sequence>
<comment type="caution">
    <text evidence="3">The sequence shown here is derived from an EMBL/GenBank/DDBJ whole genome shotgun (WGS) entry which is preliminary data.</text>
</comment>
<dbReference type="AlphaFoldDB" id="A0A4V5PQH9"/>
<keyword evidence="4" id="KW-1185">Reference proteome</keyword>
<keyword evidence="2" id="KW-0812">Transmembrane</keyword>
<reference evidence="3 4" key="1">
    <citation type="submission" date="2019-04" db="EMBL/GenBank/DDBJ databases">
        <authorList>
            <person name="Li Y."/>
            <person name="Wang J."/>
        </authorList>
    </citation>
    <scope>NUCLEOTIDE SEQUENCE [LARGE SCALE GENOMIC DNA]</scope>
    <source>
        <strain evidence="3 4">DSM 14668</strain>
    </source>
</reference>
<dbReference type="OrthoDB" id="9900414at2"/>
<keyword evidence="2" id="KW-1133">Transmembrane helix</keyword>
<evidence type="ECO:0000256" key="2">
    <source>
        <dbReference type="SAM" id="Phobius"/>
    </source>
</evidence>